<dbReference type="AlphaFoldDB" id="A0A5C2S5Z9"/>
<keyword evidence="10" id="KW-0175">Coiled coil</keyword>
<evidence type="ECO:0000256" key="5">
    <source>
        <dbReference type="ARBA" id="ARBA00022781"/>
    </source>
</evidence>
<feature type="transmembrane region" description="Helical" evidence="9">
    <location>
        <begin position="416"/>
        <end position="449"/>
    </location>
</feature>
<dbReference type="GO" id="GO:0051117">
    <property type="term" value="F:ATPase binding"/>
    <property type="evidence" value="ECO:0007669"/>
    <property type="project" value="TreeGrafter"/>
</dbReference>
<evidence type="ECO:0000256" key="8">
    <source>
        <dbReference type="ARBA" id="ARBA00023136"/>
    </source>
</evidence>
<dbReference type="GO" id="GO:0000220">
    <property type="term" value="C:vacuolar proton-transporting V-type ATPase, V0 domain"/>
    <property type="evidence" value="ECO:0007669"/>
    <property type="project" value="InterPro"/>
</dbReference>
<accession>A0A5C2S5Z9</accession>
<dbReference type="GO" id="GO:0007035">
    <property type="term" value="P:vacuolar acidification"/>
    <property type="evidence" value="ECO:0007669"/>
    <property type="project" value="TreeGrafter"/>
</dbReference>
<dbReference type="Pfam" id="PF01496">
    <property type="entry name" value="V_ATPase_I"/>
    <property type="match status" value="1"/>
</dbReference>
<evidence type="ECO:0000256" key="4">
    <source>
        <dbReference type="ARBA" id="ARBA00022692"/>
    </source>
</evidence>
<sequence>MGDEYSTLFRSEQMSLVQLIVPTEVAHDTIAELGELGNVQFKDLNPDVNPFQRSFVGEVRRIDEMARRVRFFANEIEKEKDLIPIRPLYDSAPLVTVGPRAAQTIDELDVKLAEHEARMSQMNKSYKDLSDRLKELIEARHVLRETAVFFDRAAARETEVRPSLDDSSAPLLQHDDREHQYSAAGDVQLDLEFVAGTIDRTRLSTFERVLWRMLRGNLYMNYIDIQEPFVDPETGVETRKNVFIIFAHGDMLLSRIRKVASSMGATIYPIDANADKRADSMREVTARLEDLQIVLYNTGTNRRTELMTIAESLASWQDVVAKEKLIYETLNLLNYDVRRKTLIAEGWCPTRDIAQIQLALRHATEESGTNVPPILHELRTNRTPPTYIRTNKFTEGFQTIMDAYGIATYQEVNPGLYAVITFPFLFAVMFGDIGHGFIIFFAALLMIMFEKKLAKADQGEIFGTFFFGRYIILLMGVFSMYTGFLYNDIFSKTTHFFHSGWTWPEQHGNGTITAASNGHTYPFGLDPAWHGAENGLLFTNSYKMKMSIVLGVIHMTFAVCLQVPNHIRFNRLSDIYANFIPQMIFLQSIFGYLVVCIIYKWTIDWSKASTQPPSLLNMLIGMVLSPGSVDPDSQLYRGQATVQVILLLMAAVCVPWLLITKPYLQYKEMQKTHGQGYIGLGADEGPRTAEDVTLEGEEEGNGRAIVEANDEEHEQHDFSEVVVHQVIHTIEFCLGCVSHTASYLRLWALSLAHAQLSEVLWDMTIANVLGMTGLIGLVAKAVVGVLWLTMTIGILCIMEGLSAFLHALRLHWVEANSKHYEAGGYSFAPLSFARLNEKQ</sequence>
<keyword evidence="4 9" id="KW-0812">Transmembrane</keyword>
<proteinExistence type="inferred from homology"/>
<evidence type="ECO:0000256" key="3">
    <source>
        <dbReference type="ARBA" id="ARBA00022448"/>
    </source>
</evidence>
<comment type="subcellular location">
    <subcellularLocation>
        <location evidence="1">Membrane</location>
        <topology evidence="1">Multi-pass membrane protein</topology>
    </subcellularLocation>
</comment>
<feature type="transmembrane region" description="Helical" evidence="9">
    <location>
        <begin position="461"/>
        <end position="481"/>
    </location>
</feature>
<dbReference type="PANTHER" id="PTHR11629">
    <property type="entry name" value="VACUOLAR PROTON ATPASES"/>
    <property type="match status" value="1"/>
</dbReference>
<keyword evidence="7 9" id="KW-0406">Ion transport</keyword>
<evidence type="ECO:0000256" key="7">
    <source>
        <dbReference type="ARBA" id="ARBA00023065"/>
    </source>
</evidence>
<evidence type="ECO:0000256" key="9">
    <source>
        <dbReference type="RuleBase" id="RU361189"/>
    </source>
</evidence>
<dbReference type="OrthoDB" id="10264220at2759"/>
<evidence type="ECO:0000256" key="10">
    <source>
        <dbReference type="SAM" id="Coils"/>
    </source>
</evidence>
<evidence type="ECO:0000256" key="2">
    <source>
        <dbReference type="ARBA" id="ARBA00009904"/>
    </source>
</evidence>
<dbReference type="PIRSF" id="PIRSF001293">
    <property type="entry name" value="ATP6V0A1"/>
    <property type="match status" value="1"/>
</dbReference>
<feature type="transmembrane region" description="Helical" evidence="9">
    <location>
        <begin position="546"/>
        <end position="563"/>
    </location>
</feature>
<dbReference type="InterPro" id="IPR026028">
    <property type="entry name" value="V-type_ATPase_116kDa_su_euka"/>
</dbReference>
<name>A0A5C2S5Z9_9APHY</name>
<feature type="coiled-coil region" evidence="10">
    <location>
        <begin position="105"/>
        <end position="146"/>
    </location>
</feature>
<organism evidence="11 12">
    <name type="scientific">Lentinus tigrinus ALCF2SS1-6</name>
    <dbReference type="NCBI Taxonomy" id="1328759"/>
    <lineage>
        <taxon>Eukaryota</taxon>
        <taxon>Fungi</taxon>
        <taxon>Dikarya</taxon>
        <taxon>Basidiomycota</taxon>
        <taxon>Agaricomycotina</taxon>
        <taxon>Agaricomycetes</taxon>
        <taxon>Polyporales</taxon>
        <taxon>Polyporaceae</taxon>
        <taxon>Lentinus</taxon>
    </lineage>
</organism>
<dbReference type="STRING" id="1328759.A0A5C2S5Z9"/>
<evidence type="ECO:0000313" key="12">
    <source>
        <dbReference type="Proteomes" id="UP000313359"/>
    </source>
</evidence>
<dbReference type="GO" id="GO:0000329">
    <property type="term" value="C:fungal-type vacuole membrane"/>
    <property type="evidence" value="ECO:0007669"/>
    <property type="project" value="TreeGrafter"/>
</dbReference>
<keyword evidence="5 9" id="KW-0375">Hydrogen ion transport</keyword>
<dbReference type="Proteomes" id="UP000313359">
    <property type="component" value="Unassembled WGS sequence"/>
</dbReference>
<feature type="transmembrane region" description="Helical" evidence="9">
    <location>
        <begin position="640"/>
        <end position="659"/>
    </location>
</feature>
<dbReference type="EMBL" id="ML122271">
    <property type="protein sequence ID" value="RPD59245.1"/>
    <property type="molecule type" value="Genomic_DNA"/>
</dbReference>
<keyword evidence="3 9" id="KW-0813">Transport</keyword>
<comment type="function">
    <text evidence="9">Essential component of the vacuolar proton pump (V-ATPase), a multimeric enzyme that catalyzes the translocation of protons across the membranes. Required for assembly and activity of the V-ATPase.</text>
</comment>
<evidence type="ECO:0000313" key="11">
    <source>
        <dbReference type="EMBL" id="RPD59245.1"/>
    </source>
</evidence>
<dbReference type="PANTHER" id="PTHR11629:SF63">
    <property type="entry name" value="V-TYPE PROTON ATPASE SUBUNIT A"/>
    <property type="match status" value="1"/>
</dbReference>
<keyword evidence="12" id="KW-1185">Reference proteome</keyword>
<dbReference type="InterPro" id="IPR002490">
    <property type="entry name" value="V-ATPase_116kDa_su"/>
</dbReference>
<gene>
    <name evidence="11" type="ORF">L227DRAFT_576467</name>
</gene>
<dbReference type="GO" id="GO:0046961">
    <property type="term" value="F:proton-transporting ATPase activity, rotational mechanism"/>
    <property type="evidence" value="ECO:0007669"/>
    <property type="project" value="InterPro"/>
</dbReference>
<keyword evidence="6 9" id="KW-1133">Transmembrane helix</keyword>
<feature type="transmembrane region" description="Helical" evidence="9">
    <location>
        <begin position="584"/>
        <end position="603"/>
    </location>
</feature>
<reference evidence="11" key="1">
    <citation type="journal article" date="2018" name="Genome Biol. Evol.">
        <title>Genomics and development of Lentinus tigrinus, a white-rot wood-decaying mushroom with dimorphic fruiting bodies.</title>
        <authorList>
            <person name="Wu B."/>
            <person name="Xu Z."/>
            <person name="Knudson A."/>
            <person name="Carlson A."/>
            <person name="Chen N."/>
            <person name="Kovaka S."/>
            <person name="LaButti K."/>
            <person name="Lipzen A."/>
            <person name="Pennachio C."/>
            <person name="Riley R."/>
            <person name="Schakwitz W."/>
            <person name="Umezawa K."/>
            <person name="Ohm R.A."/>
            <person name="Grigoriev I.V."/>
            <person name="Nagy L.G."/>
            <person name="Gibbons J."/>
            <person name="Hibbett D."/>
        </authorList>
    </citation>
    <scope>NUCLEOTIDE SEQUENCE [LARGE SCALE GENOMIC DNA]</scope>
    <source>
        <strain evidence="11">ALCF2SS1-6</strain>
    </source>
</reference>
<evidence type="ECO:0000256" key="1">
    <source>
        <dbReference type="ARBA" id="ARBA00004141"/>
    </source>
</evidence>
<protein>
    <recommendedName>
        <fullName evidence="9">V-type proton ATPase subunit a</fullName>
    </recommendedName>
</protein>
<evidence type="ECO:0000256" key="6">
    <source>
        <dbReference type="ARBA" id="ARBA00022989"/>
    </source>
</evidence>
<comment type="similarity">
    <text evidence="2 9">Belongs to the V-ATPase 116 kDa subunit family.</text>
</comment>
<keyword evidence="8 9" id="KW-0472">Membrane</keyword>